<accession>A0ABQ7BLJ6</accession>
<gene>
    <name evidence="1" type="ORF">DY000_02043072</name>
</gene>
<proteinExistence type="predicted"/>
<keyword evidence="2" id="KW-1185">Reference proteome</keyword>
<organism evidence="1 2">
    <name type="scientific">Brassica cretica</name>
    <name type="common">Mustard</name>
    <dbReference type="NCBI Taxonomy" id="69181"/>
    <lineage>
        <taxon>Eukaryota</taxon>
        <taxon>Viridiplantae</taxon>
        <taxon>Streptophyta</taxon>
        <taxon>Embryophyta</taxon>
        <taxon>Tracheophyta</taxon>
        <taxon>Spermatophyta</taxon>
        <taxon>Magnoliopsida</taxon>
        <taxon>eudicotyledons</taxon>
        <taxon>Gunneridae</taxon>
        <taxon>Pentapetalae</taxon>
        <taxon>rosids</taxon>
        <taxon>malvids</taxon>
        <taxon>Brassicales</taxon>
        <taxon>Brassicaceae</taxon>
        <taxon>Brassiceae</taxon>
        <taxon>Brassica</taxon>
    </lineage>
</organism>
<sequence>MAEESSRSRKFQSFGSEVDHKAVVVSVRIKDRTEVETRRNSCIKVEVEFNRRNRSWKRQWSEAVQME</sequence>
<dbReference type="EMBL" id="QGKV02001507">
    <property type="protein sequence ID" value="KAF3533153.1"/>
    <property type="molecule type" value="Genomic_DNA"/>
</dbReference>
<evidence type="ECO:0000313" key="1">
    <source>
        <dbReference type="EMBL" id="KAF3533153.1"/>
    </source>
</evidence>
<reference evidence="1 2" key="1">
    <citation type="journal article" date="2020" name="BMC Genomics">
        <title>Intraspecific diversification of the crop wild relative Brassica cretica Lam. using demographic model selection.</title>
        <authorList>
            <person name="Kioukis A."/>
            <person name="Michalopoulou V.A."/>
            <person name="Briers L."/>
            <person name="Pirintsos S."/>
            <person name="Studholme D.J."/>
            <person name="Pavlidis P."/>
            <person name="Sarris P.F."/>
        </authorList>
    </citation>
    <scope>NUCLEOTIDE SEQUENCE [LARGE SCALE GENOMIC DNA]</scope>
    <source>
        <strain evidence="2">cv. PFS-1207/04</strain>
    </source>
</reference>
<protein>
    <submittedName>
        <fullName evidence="1">Uncharacterized protein</fullName>
    </submittedName>
</protein>
<evidence type="ECO:0000313" key="2">
    <source>
        <dbReference type="Proteomes" id="UP000266723"/>
    </source>
</evidence>
<name>A0ABQ7BLJ6_BRACR</name>
<dbReference type="Proteomes" id="UP000266723">
    <property type="component" value="Unassembled WGS sequence"/>
</dbReference>
<comment type="caution">
    <text evidence="1">The sequence shown here is derived from an EMBL/GenBank/DDBJ whole genome shotgun (WGS) entry which is preliminary data.</text>
</comment>